<proteinExistence type="predicted"/>
<dbReference type="InterPro" id="IPR036388">
    <property type="entry name" value="WH-like_DNA-bd_sf"/>
</dbReference>
<gene>
    <name evidence="2" type="ORF">BSTER_0940</name>
</gene>
<dbReference type="EMBL" id="JGZQ01000003">
    <property type="protein sequence ID" value="KFI98358.1"/>
    <property type="molecule type" value="Genomic_DNA"/>
</dbReference>
<dbReference type="RefSeq" id="WP_033499508.1">
    <property type="nucleotide sequence ID" value="NZ_JDUX01000002.1"/>
</dbReference>
<sequence>MTVVTMVWVQEHVHEVRNATKAVLSYLAFKAHYDDGTAAWPAIGTIAGACGLSEKTVQRSIDQLLDLGLLEPGQQTFSAINPKTGKPVRRNYQTVVWNVICKESNLPTEPFEDRNASKVRAAMKRADKAKAKMPSPEPEGGEDDGHEDKMSGFSDERQPEETKAKMSPLENVENKPVSSNLPKMSPLERQGGEGDGSEDKMSKNLDKMSPNNTLKYNYPSLPTGELPASGKRPGMEDGNNTTTGGDSDAATVMDHLASVRSKLSLTTTEPTKRDLSKIGNLVSRVVKAHDGDRAASLALILAVIDWLPANTFWLRRVDSARRLADNWDQIANDWTVAQIELQRERDAEAHERDRRPVAQPTPVPERHSERHVHSLVCEHVLNDMRPHEDEYDHEGSLRYGKPSEWQIACMRHADELNRRDGISTAA</sequence>
<evidence type="ECO:0000313" key="3">
    <source>
        <dbReference type="Proteomes" id="UP000029091"/>
    </source>
</evidence>
<accession>A0A087DS58</accession>
<organism evidence="2 3">
    <name type="scientific">Bifidobacterium adolescentis JCM 15918</name>
    <dbReference type="NCBI Taxonomy" id="1437612"/>
    <lineage>
        <taxon>Bacteria</taxon>
        <taxon>Bacillati</taxon>
        <taxon>Actinomycetota</taxon>
        <taxon>Actinomycetes</taxon>
        <taxon>Bifidobacteriales</taxon>
        <taxon>Bifidobacteriaceae</taxon>
        <taxon>Bifidobacterium</taxon>
    </lineage>
</organism>
<feature type="region of interest" description="Disordered" evidence="1">
    <location>
        <begin position="107"/>
        <end position="247"/>
    </location>
</feature>
<evidence type="ECO:0000256" key="1">
    <source>
        <dbReference type="SAM" id="MobiDB-lite"/>
    </source>
</evidence>
<dbReference type="Gene3D" id="1.10.10.10">
    <property type="entry name" value="Winged helix-like DNA-binding domain superfamily/Winged helix DNA-binding domain"/>
    <property type="match status" value="1"/>
</dbReference>
<dbReference type="Proteomes" id="UP000029091">
    <property type="component" value="Unassembled WGS sequence"/>
</dbReference>
<reference evidence="2 3" key="1">
    <citation type="submission" date="2014-03" db="EMBL/GenBank/DDBJ databases">
        <title>Genomics of Bifidobacteria.</title>
        <authorList>
            <person name="Ventura M."/>
            <person name="Milani C."/>
            <person name="Lugli G.A."/>
        </authorList>
    </citation>
    <scope>NUCLEOTIDE SEQUENCE [LARGE SCALE GENOMIC DNA]</scope>
    <source>
        <strain evidence="3">JCM 15918</strain>
    </source>
</reference>
<name>A0A087DS58_BIFAD</name>
<feature type="compositionally biased region" description="Basic and acidic residues" evidence="1">
    <location>
        <begin position="345"/>
        <end position="356"/>
    </location>
</feature>
<dbReference type="AlphaFoldDB" id="A0A087DS58"/>
<feature type="region of interest" description="Disordered" evidence="1">
    <location>
        <begin position="345"/>
        <end position="370"/>
    </location>
</feature>
<feature type="compositionally biased region" description="Basic and acidic residues" evidence="1">
    <location>
        <begin position="197"/>
        <end position="206"/>
    </location>
</feature>
<evidence type="ECO:0000313" key="2">
    <source>
        <dbReference type="EMBL" id="KFI98358.1"/>
    </source>
</evidence>
<dbReference type="Pfam" id="PF13730">
    <property type="entry name" value="HTH_36"/>
    <property type="match status" value="1"/>
</dbReference>
<comment type="caution">
    <text evidence="2">The sequence shown here is derived from an EMBL/GenBank/DDBJ whole genome shotgun (WGS) entry which is preliminary data.</text>
</comment>
<feature type="compositionally biased region" description="Basic and acidic residues" evidence="1">
    <location>
        <begin position="146"/>
        <end position="164"/>
    </location>
</feature>
<protein>
    <submittedName>
        <fullName evidence="2">Zinc finger domain-containing protein</fullName>
    </submittedName>
</protein>